<feature type="region of interest" description="Disordered" evidence="1">
    <location>
        <begin position="228"/>
        <end position="254"/>
    </location>
</feature>
<accession>A0A0C2ZYS3</accession>
<evidence type="ECO:0000256" key="1">
    <source>
        <dbReference type="SAM" id="MobiDB-lite"/>
    </source>
</evidence>
<dbReference type="HOGENOM" id="CLU_080791_0_0_1"/>
<feature type="region of interest" description="Disordered" evidence="1">
    <location>
        <begin position="58"/>
        <end position="138"/>
    </location>
</feature>
<dbReference type="InParanoid" id="A0A0C2ZYS3"/>
<feature type="region of interest" description="Disordered" evidence="1">
    <location>
        <begin position="328"/>
        <end position="373"/>
    </location>
</feature>
<dbReference type="EMBL" id="KN822016">
    <property type="protein sequence ID" value="KIM66583.1"/>
    <property type="molecule type" value="Genomic_DNA"/>
</dbReference>
<protein>
    <submittedName>
        <fullName evidence="2">Uncharacterized protein</fullName>
    </submittedName>
</protein>
<name>A0A0C2ZYS3_9AGAM</name>
<feature type="compositionally biased region" description="Basic and acidic residues" evidence="1">
    <location>
        <begin position="328"/>
        <end position="352"/>
    </location>
</feature>
<evidence type="ECO:0000313" key="3">
    <source>
        <dbReference type="Proteomes" id="UP000053989"/>
    </source>
</evidence>
<reference evidence="2 3" key="1">
    <citation type="submission" date="2014-04" db="EMBL/GenBank/DDBJ databases">
        <authorList>
            <consortium name="DOE Joint Genome Institute"/>
            <person name="Kuo A."/>
            <person name="Kohler A."/>
            <person name="Nagy L.G."/>
            <person name="Floudas D."/>
            <person name="Copeland A."/>
            <person name="Barry K.W."/>
            <person name="Cichocki N."/>
            <person name="Veneault-Fourrey C."/>
            <person name="LaButti K."/>
            <person name="Lindquist E.A."/>
            <person name="Lipzen A."/>
            <person name="Lundell T."/>
            <person name="Morin E."/>
            <person name="Murat C."/>
            <person name="Sun H."/>
            <person name="Tunlid A."/>
            <person name="Henrissat B."/>
            <person name="Grigoriev I.V."/>
            <person name="Hibbett D.S."/>
            <person name="Martin F."/>
            <person name="Nordberg H.P."/>
            <person name="Cantor M.N."/>
            <person name="Hua S.X."/>
        </authorList>
    </citation>
    <scope>NUCLEOTIDE SEQUENCE [LARGE SCALE GENOMIC DNA]</scope>
    <source>
        <strain evidence="2 3">Foug A</strain>
    </source>
</reference>
<dbReference type="Proteomes" id="UP000053989">
    <property type="component" value="Unassembled WGS sequence"/>
</dbReference>
<feature type="compositionally biased region" description="Acidic residues" evidence="1">
    <location>
        <begin position="353"/>
        <end position="365"/>
    </location>
</feature>
<dbReference type="AlphaFoldDB" id="A0A0C2ZYS3"/>
<proteinExistence type="predicted"/>
<gene>
    <name evidence="2" type="ORF">SCLCIDRAFT_21720</name>
</gene>
<reference evidence="3" key="2">
    <citation type="submission" date="2015-01" db="EMBL/GenBank/DDBJ databases">
        <title>Evolutionary Origins and Diversification of the Mycorrhizal Mutualists.</title>
        <authorList>
            <consortium name="DOE Joint Genome Institute"/>
            <consortium name="Mycorrhizal Genomics Consortium"/>
            <person name="Kohler A."/>
            <person name="Kuo A."/>
            <person name="Nagy L.G."/>
            <person name="Floudas D."/>
            <person name="Copeland A."/>
            <person name="Barry K.W."/>
            <person name="Cichocki N."/>
            <person name="Veneault-Fourrey C."/>
            <person name="LaButti K."/>
            <person name="Lindquist E.A."/>
            <person name="Lipzen A."/>
            <person name="Lundell T."/>
            <person name="Morin E."/>
            <person name="Murat C."/>
            <person name="Riley R."/>
            <person name="Ohm R."/>
            <person name="Sun H."/>
            <person name="Tunlid A."/>
            <person name="Henrissat B."/>
            <person name="Grigoriev I.V."/>
            <person name="Hibbett D.S."/>
            <person name="Martin F."/>
        </authorList>
    </citation>
    <scope>NUCLEOTIDE SEQUENCE [LARGE SCALE GENOMIC DNA]</scope>
    <source>
        <strain evidence="3">Foug A</strain>
    </source>
</reference>
<keyword evidence="3" id="KW-1185">Reference proteome</keyword>
<evidence type="ECO:0000313" key="2">
    <source>
        <dbReference type="EMBL" id="KIM66583.1"/>
    </source>
</evidence>
<dbReference type="OrthoDB" id="2706629at2759"/>
<organism evidence="2 3">
    <name type="scientific">Scleroderma citrinum Foug A</name>
    <dbReference type="NCBI Taxonomy" id="1036808"/>
    <lineage>
        <taxon>Eukaryota</taxon>
        <taxon>Fungi</taxon>
        <taxon>Dikarya</taxon>
        <taxon>Basidiomycota</taxon>
        <taxon>Agaricomycotina</taxon>
        <taxon>Agaricomycetes</taxon>
        <taxon>Agaricomycetidae</taxon>
        <taxon>Boletales</taxon>
        <taxon>Sclerodermatineae</taxon>
        <taxon>Sclerodermataceae</taxon>
        <taxon>Scleroderma</taxon>
    </lineage>
</organism>
<dbReference type="STRING" id="1036808.A0A0C2ZYS3"/>
<sequence length="373" mass="42477">MSSSNIGSNIGNDTLGINWKWVVSPDLLEQMDDSIEVQIAKVDQQLRRRHEKIMKRVAEQEVQRKAEEEKCKAEEEAKQKAEEEKQKAEEEEKQKAEEEEKQKAEEEEKQKAEEEEKQKAKENKRRAEEEYRVQAEVKRKQKANAVKIAQGGAQGAKPKPHQAASQRMPNEGIKGWYPPCNHCRRSSDSKGCVLPLDAHSLTCGQCRLAKIKCHFEVFISMMERSTSGEKRKESEMSVTAIETSPRGGEKRKRTKKVVAEAVSTKEIEEAMGSFSVPGPLTWPDPVTQVLECWLGEVIAAIDHNMRELVWLRSKMDGFAWEMQRLADVGDQKGKGKARAEEPKDEEERSEKTEESEDGGDEDKEEDTQHDADE</sequence>